<feature type="domain" description="Glycosyl hydrolase family 95 catalytic" evidence="1">
    <location>
        <begin position="353"/>
        <end position="662"/>
    </location>
</feature>
<dbReference type="InterPro" id="IPR013780">
    <property type="entry name" value="Glyco_hydro_b"/>
</dbReference>
<dbReference type="Gene3D" id="1.50.10.10">
    <property type="match status" value="1"/>
</dbReference>
<dbReference type="InterPro" id="IPR006311">
    <property type="entry name" value="TAT_signal"/>
</dbReference>
<dbReference type="InterPro" id="IPR054363">
    <property type="entry name" value="GH95_cat"/>
</dbReference>
<organism evidence="2 3">
    <name type="scientific">Catenulispora pinistramenti</name>
    <dbReference type="NCBI Taxonomy" id="2705254"/>
    <lineage>
        <taxon>Bacteria</taxon>
        <taxon>Bacillati</taxon>
        <taxon>Actinomycetota</taxon>
        <taxon>Actinomycetes</taxon>
        <taxon>Catenulisporales</taxon>
        <taxon>Catenulisporaceae</taxon>
        <taxon>Catenulispora</taxon>
    </lineage>
</organism>
<accession>A0ABS5KJK2</accession>
<sequence>MATNGNARIGRRALIGGAAAGVGAVLVGTAAEQASAAGSRSAGVVGAVGAGRAAGTSAASGISWPAVQAQLAAVNPHVTKPISGVVTNKYTTGMLLGNGDLGVVVGDSSATQQTFAFGKSDFWGDDRKSTSPLSWQNSILPIGKLTVAASGASAASSGYSMTTDLAGAAVTTVLALSNATVTMKSWTADNDSVLITQLSSKSGSSSVTLAATVTLPVDKAYPSGSGSINGTQLWLTRQNNSSGNGNVSLQATAASATQLVGAKFTKTSGTKTSSQTSATGTFTLAGGATATLVTVFRSHAQDVSDPTTAPTPTQLRDQAVSAAAAVDASWVSSAAGTHAAFWQDFWTQSNVVVGDSQLEAYYFNAQYVLGSATRSGAPTAPSLWAQWLTNDTPNWGGRYFLNYNEEALYYGAFSSNHADLSEPYRRVIYNEVPWQRNTTHGAGYQGTAFQRSMTPFHLYEKQPATAPVASTKDYTKLPADQKSNATFAALPLIWHWEYTRDTAYLQTQLYPLLKELDAFWRDFAVWDGKRWVFEHSSAHEGGDDTNPNLDLGFARKVVNTLLETSAILGVDANMQSTWQSFLAKLSAYPTGTYNGVTVFYTAEVINNPSLPDKFEPGNQPINMEGVIFPGEQCSIGGDANLLQYAINSLTQMNSWGVTSGGNSNNGFPKEFTIAARAGWPADDLVDKFKASIAYLWRAGNDTDFQGGGGIETSGSIETLNSMLMQSEGGAIRVFPCWPTSQDASFTLLAKGAFLVNSAVSGGTVASVGITSQAGGNATLVLPWTGGTATVTADGTSVPVTVSGGRATFATTAGTTYKVTP</sequence>
<evidence type="ECO:0000259" key="1">
    <source>
        <dbReference type="Pfam" id="PF22124"/>
    </source>
</evidence>
<protein>
    <recommendedName>
        <fullName evidence="1">Glycosyl hydrolase family 95 catalytic domain-containing protein</fullName>
    </recommendedName>
</protein>
<dbReference type="InterPro" id="IPR012341">
    <property type="entry name" value="6hp_glycosidase-like_sf"/>
</dbReference>
<dbReference type="EMBL" id="JAAFYZ010000015">
    <property type="protein sequence ID" value="MBS2546564.1"/>
    <property type="molecule type" value="Genomic_DNA"/>
</dbReference>
<dbReference type="PROSITE" id="PS51318">
    <property type="entry name" value="TAT"/>
    <property type="match status" value="1"/>
</dbReference>
<name>A0ABS5KJK2_9ACTN</name>
<evidence type="ECO:0000313" key="2">
    <source>
        <dbReference type="EMBL" id="MBS2546564.1"/>
    </source>
</evidence>
<dbReference type="PANTHER" id="PTHR31084:SF0">
    <property type="entry name" value="ALPHA-L-FUCOSIDASE 2"/>
    <property type="match status" value="1"/>
</dbReference>
<dbReference type="Pfam" id="PF22124">
    <property type="entry name" value="Glyco_hydro_95_cat"/>
    <property type="match status" value="1"/>
</dbReference>
<evidence type="ECO:0000313" key="3">
    <source>
        <dbReference type="Proteomes" id="UP000730482"/>
    </source>
</evidence>
<gene>
    <name evidence="2" type="ORF">KGQ19_06765</name>
</gene>
<dbReference type="Proteomes" id="UP000730482">
    <property type="component" value="Unassembled WGS sequence"/>
</dbReference>
<dbReference type="Gene3D" id="2.60.40.1180">
    <property type="entry name" value="Golgi alpha-mannosidase II"/>
    <property type="match status" value="1"/>
</dbReference>
<dbReference type="RefSeq" id="WP_212008211.1">
    <property type="nucleotide sequence ID" value="NZ_JAAFYZ010000015.1"/>
</dbReference>
<dbReference type="SUPFAM" id="SSF48208">
    <property type="entry name" value="Six-hairpin glycosidases"/>
    <property type="match status" value="1"/>
</dbReference>
<proteinExistence type="predicted"/>
<dbReference type="PANTHER" id="PTHR31084">
    <property type="entry name" value="ALPHA-L-FUCOSIDASE 2"/>
    <property type="match status" value="1"/>
</dbReference>
<keyword evidence="3" id="KW-1185">Reference proteome</keyword>
<reference evidence="2 3" key="1">
    <citation type="submission" date="2020-02" db="EMBL/GenBank/DDBJ databases">
        <title>Acidophilic actinobacteria isolated from forest soil.</title>
        <authorList>
            <person name="Golinska P."/>
        </authorList>
    </citation>
    <scope>NUCLEOTIDE SEQUENCE [LARGE SCALE GENOMIC DNA]</scope>
    <source>
        <strain evidence="2 3">NL8</strain>
    </source>
</reference>
<comment type="caution">
    <text evidence="2">The sequence shown here is derived from an EMBL/GenBank/DDBJ whole genome shotgun (WGS) entry which is preliminary data.</text>
</comment>
<dbReference type="InterPro" id="IPR008928">
    <property type="entry name" value="6-hairpin_glycosidase_sf"/>
</dbReference>